<proteinExistence type="predicted"/>
<dbReference type="InterPro" id="IPR058031">
    <property type="entry name" value="AAA_lid_NorR"/>
</dbReference>
<evidence type="ECO:0000256" key="1">
    <source>
        <dbReference type="ARBA" id="ARBA00022553"/>
    </source>
</evidence>
<evidence type="ECO:0000256" key="4">
    <source>
        <dbReference type="ARBA" id="ARBA00023012"/>
    </source>
</evidence>
<dbReference type="Gene3D" id="3.40.50.300">
    <property type="entry name" value="P-loop containing nucleotide triphosphate hydrolases"/>
    <property type="match status" value="1"/>
</dbReference>
<dbReference type="Pfam" id="PF25601">
    <property type="entry name" value="AAA_lid_14"/>
    <property type="match status" value="1"/>
</dbReference>
<dbReference type="PROSITE" id="PS00676">
    <property type="entry name" value="SIGMA54_INTERACT_2"/>
    <property type="match status" value="1"/>
</dbReference>
<evidence type="ECO:0000313" key="11">
    <source>
        <dbReference type="EMBL" id="KYF53676.1"/>
    </source>
</evidence>
<dbReference type="AlphaFoldDB" id="A0A150PDF8"/>
<gene>
    <name evidence="11" type="ORF">BE08_45625</name>
</gene>
<protein>
    <submittedName>
        <fullName evidence="11">Transcriptional regulator</fullName>
    </submittedName>
</protein>
<feature type="domain" description="Response regulatory" evidence="10">
    <location>
        <begin position="10"/>
        <end position="124"/>
    </location>
</feature>
<keyword evidence="4" id="KW-0902">Two-component regulatory system</keyword>
<feature type="modified residue" description="4-aspartylphosphate" evidence="8">
    <location>
        <position position="59"/>
    </location>
</feature>
<dbReference type="FunFam" id="3.40.50.2300:FF:000018">
    <property type="entry name" value="DNA-binding transcriptional regulator NtrC"/>
    <property type="match status" value="1"/>
</dbReference>
<dbReference type="GO" id="GO:0000160">
    <property type="term" value="P:phosphorelay signal transduction system"/>
    <property type="evidence" value="ECO:0007669"/>
    <property type="project" value="UniProtKB-KW"/>
</dbReference>
<dbReference type="Gene3D" id="1.10.8.60">
    <property type="match status" value="1"/>
</dbReference>
<dbReference type="Gene3D" id="1.10.10.60">
    <property type="entry name" value="Homeodomain-like"/>
    <property type="match status" value="1"/>
</dbReference>
<dbReference type="Pfam" id="PF00158">
    <property type="entry name" value="Sigma54_activat"/>
    <property type="match status" value="1"/>
</dbReference>
<dbReference type="InterPro" id="IPR001789">
    <property type="entry name" value="Sig_transdc_resp-reg_receiver"/>
</dbReference>
<dbReference type="FunFam" id="3.40.50.300:FF:000006">
    <property type="entry name" value="DNA-binding transcriptional regulator NtrC"/>
    <property type="match status" value="1"/>
</dbReference>
<evidence type="ECO:0000256" key="3">
    <source>
        <dbReference type="ARBA" id="ARBA00022840"/>
    </source>
</evidence>
<feature type="domain" description="Sigma-54 factor interaction" evidence="9">
    <location>
        <begin position="151"/>
        <end position="380"/>
    </location>
</feature>
<evidence type="ECO:0000256" key="5">
    <source>
        <dbReference type="ARBA" id="ARBA00023015"/>
    </source>
</evidence>
<dbReference type="GO" id="GO:0043565">
    <property type="term" value="F:sequence-specific DNA binding"/>
    <property type="evidence" value="ECO:0007669"/>
    <property type="project" value="InterPro"/>
</dbReference>
<dbReference type="SMART" id="SM00448">
    <property type="entry name" value="REC"/>
    <property type="match status" value="1"/>
</dbReference>
<dbReference type="InterPro" id="IPR009057">
    <property type="entry name" value="Homeodomain-like_sf"/>
</dbReference>
<accession>A0A150PDF8</accession>
<dbReference type="InterPro" id="IPR002197">
    <property type="entry name" value="HTH_Fis"/>
</dbReference>
<organism evidence="11 12">
    <name type="scientific">Sorangium cellulosum</name>
    <name type="common">Polyangium cellulosum</name>
    <dbReference type="NCBI Taxonomy" id="56"/>
    <lineage>
        <taxon>Bacteria</taxon>
        <taxon>Pseudomonadati</taxon>
        <taxon>Myxococcota</taxon>
        <taxon>Polyangia</taxon>
        <taxon>Polyangiales</taxon>
        <taxon>Polyangiaceae</taxon>
        <taxon>Sorangium</taxon>
    </lineage>
</organism>
<dbReference type="InterPro" id="IPR011006">
    <property type="entry name" value="CheY-like_superfamily"/>
</dbReference>
<dbReference type="PROSITE" id="PS50110">
    <property type="entry name" value="RESPONSE_REGULATORY"/>
    <property type="match status" value="1"/>
</dbReference>
<dbReference type="SUPFAM" id="SSF52172">
    <property type="entry name" value="CheY-like"/>
    <property type="match status" value="1"/>
</dbReference>
<dbReference type="InterPro" id="IPR002078">
    <property type="entry name" value="Sigma_54_int"/>
</dbReference>
<dbReference type="PANTHER" id="PTHR32071:SF21">
    <property type="entry name" value="TRANSCRIPTIONAL REGULATORY PROTEIN FLGR"/>
    <property type="match status" value="1"/>
</dbReference>
<evidence type="ECO:0000259" key="9">
    <source>
        <dbReference type="PROSITE" id="PS50045"/>
    </source>
</evidence>
<dbReference type="SMART" id="SM00382">
    <property type="entry name" value="AAA"/>
    <property type="match status" value="1"/>
</dbReference>
<keyword evidence="7" id="KW-0804">Transcription</keyword>
<dbReference type="PANTHER" id="PTHR32071">
    <property type="entry name" value="TRANSCRIPTIONAL REGULATORY PROTEIN"/>
    <property type="match status" value="1"/>
</dbReference>
<dbReference type="Proteomes" id="UP000075420">
    <property type="component" value="Unassembled WGS sequence"/>
</dbReference>
<dbReference type="Pfam" id="PF02954">
    <property type="entry name" value="HTH_8"/>
    <property type="match status" value="1"/>
</dbReference>
<dbReference type="EMBL" id="JELY01002079">
    <property type="protein sequence ID" value="KYF53676.1"/>
    <property type="molecule type" value="Genomic_DNA"/>
</dbReference>
<keyword evidence="1 8" id="KW-0597">Phosphoprotein</keyword>
<dbReference type="InterPro" id="IPR025662">
    <property type="entry name" value="Sigma_54_int_dom_ATP-bd_1"/>
</dbReference>
<evidence type="ECO:0000259" key="10">
    <source>
        <dbReference type="PROSITE" id="PS50110"/>
    </source>
</evidence>
<keyword evidence="2" id="KW-0547">Nucleotide-binding</keyword>
<dbReference type="GO" id="GO:0005524">
    <property type="term" value="F:ATP binding"/>
    <property type="evidence" value="ECO:0007669"/>
    <property type="project" value="UniProtKB-KW"/>
</dbReference>
<dbReference type="PROSITE" id="PS00688">
    <property type="entry name" value="SIGMA54_INTERACT_3"/>
    <property type="match status" value="1"/>
</dbReference>
<dbReference type="PROSITE" id="PS00675">
    <property type="entry name" value="SIGMA54_INTERACT_1"/>
    <property type="match status" value="1"/>
</dbReference>
<dbReference type="PROSITE" id="PS50045">
    <property type="entry name" value="SIGMA54_INTERACT_4"/>
    <property type="match status" value="1"/>
</dbReference>
<name>A0A150PDF8_SORCE</name>
<reference evidence="11 12" key="1">
    <citation type="submission" date="2014-02" db="EMBL/GenBank/DDBJ databases">
        <title>The small core and large imbalanced accessory genome model reveals a collaborative survival strategy of Sorangium cellulosum strains in nature.</title>
        <authorList>
            <person name="Han K."/>
            <person name="Peng R."/>
            <person name="Blom J."/>
            <person name="Li Y.-Z."/>
        </authorList>
    </citation>
    <scope>NUCLEOTIDE SEQUENCE [LARGE SCALE GENOMIC DNA]</scope>
    <source>
        <strain evidence="11 12">So0157-25</strain>
    </source>
</reference>
<dbReference type="Pfam" id="PF00072">
    <property type="entry name" value="Response_reg"/>
    <property type="match status" value="1"/>
</dbReference>
<keyword evidence="3" id="KW-0067">ATP-binding</keyword>
<dbReference type="InterPro" id="IPR025943">
    <property type="entry name" value="Sigma_54_int_dom_ATP-bd_2"/>
</dbReference>
<evidence type="ECO:0000313" key="12">
    <source>
        <dbReference type="Proteomes" id="UP000075420"/>
    </source>
</evidence>
<dbReference type="InterPro" id="IPR003593">
    <property type="entry name" value="AAA+_ATPase"/>
</dbReference>
<dbReference type="CDD" id="cd00009">
    <property type="entry name" value="AAA"/>
    <property type="match status" value="1"/>
</dbReference>
<keyword evidence="5" id="KW-0805">Transcription regulation</keyword>
<keyword evidence="6" id="KW-0238">DNA-binding</keyword>
<evidence type="ECO:0000256" key="2">
    <source>
        <dbReference type="ARBA" id="ARBA00022741"/>
    </source>
</evidence>
<dbReference type="GO" id="GO:0006355">
    <property type="term" value="P:regulation of DNA-templated transcription"/>
    <property type="evidence" value="ECO:0007669"/>
    <property type="project" value="InterPro"/>
</dbReference>
<dbReference type="SUPFAM" id="SSF46689">
    <property type="entry name" value="Homeodomain-like"/>
    <property type="match status" value="1"/>
</dbReference>
<evidence type="ECO:0000256" key="6">
    <source>
        <dbReference type="ARBA" id="ARBA00023125"/>
    </source>
</evidence>
<dbReference type="Gene3D" id="3.40.50.2300">
    <property type="match status" value="1"/>
</dbReference>
<dbReference type="PRINTS" id="PR01590">
    <property type="entry name" value="HTHFIS"/>
</dbReference>
<dbReference type="SUPFAM" id="SSF52540">
    <property type="entry name" value="P-loop containing nucleoside triphosphate hydrolases"/>
    <property type="match status" value="1"/>
</dbReference>
<evidence type="ECO:0000256" key="7">
    <source>
        <dbReference type="ARBA" id="ARBA00023163"/>
    </source>
</evidence>
<dbReference type="InterPro" id="IPR027417">
    <property type="entry name" value="P-loop_NTPase"/>
</dbReference>
<comment type="caution">
    <text evidence="11">The sequence shown here is derived from an EMBL/GenBank/DDBJ whole genome shotgun (WGS) entry which is preliminary data.</text>
</comment>
<evidence type="ECO:0000256" key="8">
    <source>
        <dbReference type="PROSITE-ProRule" id="PRU00169"/>
    </source>
</evidence>
<dbReference type="InterPro" id="IPR025944">
    <property type="entry name" value="Sigma_54_int_dom_CS"/>
</dbReference>
<sequence>MNAEKKQSSRVLVVDDEASARSGLEKLLRQEGYVVDAAGDGAEALEIAAERPPDVVVTDLKMPKMDGMALLGKLREQDPSLPVIVVTAFGDVTSAVQAMRAGAEDYLTKPVDFDALLLSIERALERSALRVEAENLRRQLREREGEGVEGLIGASPAMQKVYRMARQVAAARATVLITGESGTGKGELARAIHAKGPRVKAPFVTLHCAALAESLLESELFGHERGAFTGADRRRIGRFEQAHGGTLFLDEVGEIAPATQVKLLRVLQERTFERVGGNETISVDVRLIAATNRDLAAAVQEGRFREDLYYRLNVVHIDMPPLRVRDTDVLLLANHFLRRFAAENHRKIEGFTDQARAKLVAHRWPGNVRELENAIERAVVLCDDTRIDADHLPIDAAPVAKGALRIPGATMAEIERYAILSTLEATNGSTTRAAELLDISIRTIQYRLHEYGMTAKSKKAQTAE</sequence>